<accession>A0AAV0F1D8</accession>
<gene>
    <name evidence="1" type="ORF">CEPIT_LOCUS29692</name>
</gene>
<dbReference type="Proteomes" id="UP001152523">
    <property type="component" value="Unassembled WGS sequence"/>
</dbReference>
<name>A0AAV0F1D8_9ASTE</name>
<proteinExistence type="predicted"/>
<evidence type="ECO:0000313" key="2">
    <source>
        <dbReference type="Proteomes" id="UP001152523"/>
    </source>
</evidence>
<reference evidence="1" key="1">
    <citation type="submission" date="2022-07" db="EMBL/GenBank/DDBJ databases">
        <authorList>
            <person name="Macas J."/>
            <person name="Novak P."/>
            <person name="Neumann P."/>
        </authorList>
    </citation>
    <scope>NUCLEOTIDE SEQUENCE</scope>
</reference>
<dbReference type="AlphaFoldDB" id="A0AAV0F1D8"/>
<comment type="caution">
    <text evidence="1">The sequence shown here is derived from an EMBL/GenBank/DDBJ whole genome shotgun (WGS) entry which is preliminary data.</text>
</comment>
<protein>
    <submittedName>
        <fullName evidence="1">Uncharacterized protein</fullName>
    </submittedName>
</protein>
<dbReference type="EMBL" id="CAMAPF010000955">
    <property type="protein sequence ID" value="CAH9129242.1"/>
    <property type="molecule type" value="Genomic_DNA"/>
</dbReference>
<keyword evidence="2" id="KW-1185">Reference proteome</keyword>
<evidence type="ECO:0000313" key="1">
    <source>
        <dbReference type="EMBL" id="CAH9129242.1"/>
    </source>
</evidence>
<organism evidence="1 2">
    <name type="scientific">Cuscuta epithymum</name>
    <dbReference type="NCBI Taxonomy" id="186058"/>
    <lineage>
        <taxon>Eukaryota</taxon>
        <taxon>Viridiplantae</taxon>
        <taxon>Streptophyta</taxon>
        <taxon>Embryophyta</taxon>
        <taxon>Tracheophyta</taxon>
        <taxon>Spermatophyta</taxon>
        <taxon>Magnoliopsida</taxon>
        <taxon>eudicotyledons</taxon>
        <taxon>Gunneridae</taxon>
        <taxon>Pentapetalae</taxon>
        <taxon>asterids</taxon>
        <taxon>lamiids</taxon>
        <taxon>Solanales</taxon>
        <taxon>Convolvulaceae</taxon>
        <taxon>Cuscuteae</taxon>
        <taxon>Cuscuta</taxon>
        <taxon>Cuscuta subgen. Cuscuta</taxon>
    </lineage>
</organism>
<sequence length="39" mass="4607">MNLAHHSFWNMEMLLPSFRMFRSSDMMGGNIYVDHAFQG</sequence>